<feature type="domain" description="BSD" evidence="2">
    <location>
        <begin position="84"/>
        <end position="129"/>
    </location>
</feature>
<name>A0AAN8VUR5_9MAGN</name>
<dbReference type="SUPFAM" id="SSF140383">
    <property type="entry name" value="BSD domain-like"/>
    <property type="match status" value="1"/>
</dbReference>
<keyword evidence="4" id="KW-1185">Reference proteome</keyword>
<dbReference type="Pfam" id="PF03909">
    <property type="entry name" value="BSD"/>
    <property type="match status" value="1"/>
</dbReference>
<protein>
    <submittedName>
        <fullName evidence="3">BSD domain</fullName>
    </submittedName>
</protein>
<comment type="caution">
    <text evidence="3">The sequence shown here is derived from an EMBL/GenBank/DDBJ whole genome shotgun (WGS) entry which is preliminary data.</text>
</comment>
<evidence type="ECO:0000259" key="2">
    <source>
        <dbReference type="PROSITE" id="PS50858"/>
    </source>
</evidence>
<evidence type="ECO:0000313" key="3">
    <source>
        <dbReference type="EMBL" id="KAK6940539.1"/>
    </source>
</evidence>
<dbReference type="PROSITE" id="PS50858">
    <property type="entry name" value="BSD"/>
    <property type="match status" value="1"/>
</dbReference>
<dbReference type="PANTHER" id="PTHR31923:SF3">
    <property type="entry name" value="BSD DOMAIN-CONTAINING PROTEIN"/>
    <property type="match status" value="1"/>
</dbReference>
<feature type="region of interest" description="Disordered" evidence="1">
    <location>
        <begin position="148"/>
        <end position="183"/>
    </location>
</feature>
<dbReference type="EMBL" id="JBAMMX010000005">
    <property type="protein sequence ID" value="KAK6940539.1"/>
    <property type="molecule type" value="Genomic_DNA"/>
</dbReference>
<dbReference type="AlphaFoldDB" id="A0AAN8VUR5"/>
<evidence type="ECO:0000313" key="4">
    <source>
        <dbReference type="Proteomes" id="UP001370490"/>
    </source>
</evidence>
<dbReference type="SMART" id="SM00751">
    <property type="entry name" value="BSD"/>
    <property type="match status" value="1"/>
</dbReference>
<dbReference type="InterPro" id="IPR035925">
    <property type="entry name" value="BSD_dom_sf"/>
</dbReference>
<reference evidence="3 4" key="1">
    <citation type="submission" date="2023-12" db="EMBL/GenBank/DDBJ databases">
        <title>A high-quality genome assembly for Dillenia turbinata (Dilleniales).</title>
        <authorList>
            <person name="Chanderbali A."/>
        </authorList>
    </citation>
    <scope>NUCLEOTIDE SEQUENCE [LARGE SCALE GENOMIC DNA]</scope>
    <source>
        <strain evidence="3">LSX21</strain>
        <tissue evidence="3">Leaf</tissue>
    </source>
</reference>
<feature type="region of interest" description="Disordered" evidence="1">
    <location>
        <begin position="15"/>
        <end position="34"/>
    </location>
</feature>
<organism evidence="3 4">
    <name type="scientific">Dillenia turbinata</name>
    <dbReference type="NCBI Taxonomy" id="194707"/>
    <lineage>
        <taxon>Eukaryota</taxon>
        <taxon>Viridiplantae</taxon>
        <taxon>Streptophyta</taxon>
        <taxon>Embryophyta</taxon>
        <taxon>Tracheophyta</taxon>
        <taxon>Spermatophyta</taxon>
        <taxon>Magnoliopsida</taxon>
        <taxon>eudicotyledons</taxon>
        <taxon>Gunneridae</taxon>
        <taxon>Pentapetalae</taxon>
        <taxon>Dilleniales</taxon>
        <taxon>Dilleniaceae</taxon>
        <taxon>Dillenia</taxon>
    </lineage>
</organism>
<accession>A0AAN8VUR5</accession>
<evidence type="ECO:0000256" key="1">
    <source>
        <dbReference type="SAM" id="MobiDB-lite"/>
    </source>
</evidence>
<proteinExistence type="predicted"/>
<dbReference type="PANTHER" id="PTHR31923">
    <property type="entry name" value="BSD DOMAIN-CONTAINING PROTEIN"/>
    <property type="match status" value="1"/>
</dbReference>
<dbReference type="Proteomes" id="UP001370490">
    <property type="component" value="Unassembled WGS sequence"/>
</dbReference>
<dbReference type="InterPro" id="IPR005607">
    <property type="entry name" value="BSD_dom"/>
</dbReference>
<dbReference type="Gene3D" id="1.10.3970.10">
    <property type="entry name" value="BSD domain"/>
    <property type="match status" value="1"/>
</dbReference>
<gene>
    <name evidence="3" type="ORF">RJ641_030070</name>
</gene>
<sequence length="183" mass="21333">MDWASWFRRTLLKNPNPDDPNLKNKKLQNRNREEEEEYGITDKLIDFIKTFTLDTFKSFSLPHQNEVGGDGANTCGNLSGDLSEWQQRHATLVLSSVQEISRLRYMLCPRHLKEQEFWRIYFMLVKSYVTEYELHAVRRAKLKSMETEKEVSSHTSGYEVEMAETKATGVANSDSLKHELDPN</sequence>